<dbReference type="OrthoDB" id="1645589at2"/>
<dbReference type="STRING" id="1423744.FC86_GL000950"/>
<evidence type="ECO:0000256" key="9">
    <source>
        <dbReference type="ARBA" id="ARBA00023235"/>
    </source>
</evidence>
<evidence type="ECO:0000256" key="13">
    <source>
        <dbReference type="PIRSR" id="PIRSR001461-2"/>
    </source>
</evidence>
<dbReference type="AlphaFoldDB" id="A0A0R2DIF3"/>
<dbReference type="GO" id="GO:0006098">
    <property type="term" value="P:pentose-phosphate shunt"/>
    <property type="evidence" value="ECO:0007669"/>
    <property type="project" value="UniProtKB-UniRule"/>
</dbReference>
<dbReference type="NCBIfam" id="TIGR01163">
    <property type="entry name" value="rpe"/>
    <property type="match status" value="1"/>
</dbReference>
<evidence type="ECO:0000256" key="1">
    <source>
        <dbReference type="ARBA" id="ARBA00001782"/>
    </source>
</evidence>
<evidence type="ECO:0000256" key="7">
    <source>
        <dbReference type="ARBA" id="ARBA00013188"/>
    </source>
</evidence>
<feature type="binding site" evidence="14">
    <location>
        <position position="17"/>
    </location>
    <ligand>
        <name>substrate</name>
    </ligand>
</feature>
<evidence type="ECO:0000313" key="15">
    <source>
        <dbReference type="EMBL" id="KRN03838.1"/>
    </source>
</evidence>
<name>A0A0R2DIF3_9LACO</name>
<feature type="active site" description="Proton acceptor" evidence="12">
    <location>
        <position position="44"/>
    </location>
</feature>
<comment type="cofactor">
    <cofactor evidence="3">
        <name>Co(2+)</name>
        <dbReference type="ChEBI" id="CHEBI:48828"/>
    </cofactor>
</comment>
<dbReference type="SUPFAM" id="SSF51366">
    <property type="entry name" value="Ribulose-phoshate binding barrel"/>
    <property type="match status" value="1"/>
</dbReference>
<gene>
    <name evidence="15" type="ORF">FC86_GL000950</name>
</gene>
<keyword evidence="9 11" id="KW-0413">Isomerase</keyword>
<evidence type="ECO:0000256" key="6">
    <source>
        <dbReference type="ARBA" id="ARBA00009541"/>
    </source>
</evidence>
<reference evidence="15 16" key="1">
    <citation type="journal article" date="2015" name="Genome Announc.">
        <title>Expanding the biotechnology potential of lactobacilli through comparative genomics of 213 strains and associated genera.</title>
        <authorList>
            <person name="Sun Z."/>
            <person name="Harris H.M."/>
            <person name="McCann A."/>
            <person name="Guo C."/>
            <person name="Argimon S."/>
            <person name="Zhang W."/>
            <person name="Yang X."/>
            <person name="Jeffery I.B."/>
            <person name="Cooney J.C."/>
            <person name="Kagawa T.F."/>
            <person name="Liu W."/>
            <person name="Song Y."/>
            <person name="Salvetti E."/>
            <person name="Wrobel A."/>
            <person name="Rasinkangas P."/>
            <person name="Parkhill J."/>
            <person name="Rea M.C."/>
            <person name="O'Sullivan O."/>
            <person name="Ritari J."/>
            <person name="Douillard F.P."/>
            <person name="Paul Ross R."/>
            <person name="Yang R."/>
            <person name="Briner A.E."/>
            <person name="Felis G.E."/>
            <person name="de Vos W.M."/>
            <person name="Barrangou R."/>
            <person name="Klaenhammer T.R."/>
            <person name="Caufield P.W."/>
            <person name="Cui Y."/>
            <person name="Zhang H."/>
            <person name="O'Toole P.W."/>
        </authorList>
    </citation>
    <scope>NUCLEOTIDE SEQUENCE [LARGE SCALE GENOMIC DNA]</scope>
    <source>
        <strain evidence="15 16">DSM 23037</strain>
    </source>
</reference>
<evidence type="ECO:0000256" key="14">
    <source>
        <dbReference type="PIRSR" id="PIRSR001461-3"/>
    </source>
</evidence>
<keyword evidence="11" id="KW-0119">Carbohydrate metabolism</keyword>
<dbReference type="Proteomes" id="UP000051378">
    <property type="component" value="Unassembled WGS sequence"/>
</dbReference>
<dbReference type="InterPro" id="IPR011060">
    <property type="entry name" value="RibuloseP-bd_barrel"/>
</dbReference>
<feature type="binding site" evidence="13">
    <location>
        <position position="44"/>
    </location>
    <ligand>
        <name>a divalent metal cation</name>
        <dbReference type="ChEBI" id="CHEBI:60240"/>
    </ligand>
</feature>
<evidence type="ECO:0000256" key="4">
    <source>
        <dbReference type="ARBA" id="ARBA00001947"/>
    </source>
</evidence>
<comment type="similarity">
    <text evidence="6 11">Belongs to the ribulose-phosphate 3-epimerase family.</text>
</comment>
<evidence type="ECO:0000256" key="12">
    <source>
        <dbReference type="PIRSR" id="PIRSR001461-1"/>
    </source>
</evidence>
<feature type="binding site" evidence="13">
    <location>
        <position position="185"/>
    </location>
    <ligand>
        <name>a divalent metal cation</name>
        <dbReference type="ChEBI" id="CHEBI:60240"/>
    </ligand>
</feature>
<keyword evidence="16" id="KW-1185">Reference proteome</keyword>
<comment type="cofactor">
    <cofactor evidence="13">
        <name>a divalent metal cation</name>
        <dbReference type="ChEBI" id="CHEBI:60240"/>
    </cofactor>
    <text evidence="13">Binds 1 divalent metal cation per subunit.</text>
</comment>
<evidence type="ECO:0000256" key="3">
    <source>
        <dbReference type="ARBA" id="ARBA00001941"/>
    </source>
</evidence>
<comment type="catalytic activity">
    <reaction evidence="1 11">
        <text>D-ribulose 5-phosphate = D-xylulose 5-phosphate</text>
        <dbReference type="Rhea" id="RHEA:13677"/>
        <dbReference type="ChEBI" id="CHEBI:57737"/>
        <dbReference type="ChEBI" id="CHEBI:58121"/>
        <dbReference type="EC" id="5.1.3.1"/>
    </reaction>
</comment>
<comment type="cofactor">
    <cofactor evidence="2">
        <name>Mn(2+)</name>
        <dbReference type="ChEBI" id="CHEBI:29035"/>
    </cofactor>
</comment>
<dbReference type="NCBIfam" id="NF004076">
    <property type="entry name" value="PRK05581.1-4"/>
    <property type="match status" value="1"/>
</dbReference>
<dbReference type="GO" id="GO:0005975">
    <property type="term" value="P:carbohydrate metabolic process"/>
    <property type="evidence" value="ECO:0007669"/>
    <property type="project" value="InterPro"/>
</dbReference>
<keyword evidence="13" id="KW-0862">Zinc</keyword>
<dbReference type="EMBL" id="AYZL01000020">
    <property type="protein sequence ID" value="KRN03838.1"/>
    <property type="molecule type" value="Genomic_DNA"/>
</dbReference>
<sequence>MLKSKEKGENKMRIMPSILGANSLELHKEIARAKESGINGLHIDVMDGHFVPNLGFTAQNVKEIKQNFPEMEAEVHLMVSHPEQMITDFIDAGADMIEFHFESTTNAYYLVQQIKKAGVKAGIVLSPATPVSVVMSLIEIVDQILIMTVNPGFGGQAFIKEMMSKVAEVAQLKNAQNTDFEIEVDGGVNDQTFELVKKAGATVAVSGSYLFKGNNFHERLSRLV</sequence>
<evidence type="ECO:0000256" key="5">
    <source>
        <dbReference type="ARBA" id="ARBA00001954"/>
    </source>
</evidence>
<dbReference type="PATRIC" id="fig|1423744.4.peg.976"/>
<feature type="binding site" evidence="13">
    <location>
        <position position="42"/>
    </location>
    <ligand>
        <name>a divalent metal cation</name>
        <dbReference type="ChEBI" id="CHEBI:60240"/>
    </ligand>
</feature>
<dbReference type="GO" id="GO:0046872">
    <property type="term" value="F:metal ion binding"/>
    <property type="evidence" value="ECO:0007669"/>
    <property type="project" value="UniProtKB-KW"/>
</dbReference>
<accession>A0A0R2DIF3</accession>
<evidence type="ECO:0000313" key="16">
    <source>
        <dbReference type="Proteomes" id="UP000051378"/>
    </source>
</evidence>
<evidence type="ECO:0000256" key="2">
    <source>
        <dbReference type="ARBA" id="ARBA00001936"/>
    </source>
</evidence>
<dbReference type="CDD" id="cd00429">
    <property type="entry name" value="RPE"/>
    <property type="match status" value="1"/>
</dbReference>
<dbReference type="EC" id="5.1.3.1" evidence="7 10"/>
<feature type="binding site" evidence="14">
    <location>
        <position position="76"/>
    </location>
    <ligand>
        <name>substrate</name>
    </ligand>
</feature>
<protein>
    <recommendedName>
        <fullName evidence="7 10">Ribulose-phosphate 3-epimerase</fullName>
        <ecNumber evidence="7 10">5.1.3.1</ecNumber>
    </recommendedName>
</protein>
<evidence type="ECO:0000256" key="8">
    <source>
        <dbReference type="ARBA" id="ARBA00022723"/>
    </source>
</evidence>
<keyword evidence="8 13" id="KW-0479">Metal-binding</keyword>
<proteinExistence type="inferred from homology"/>
<feature type="active site" description="Proton donor" evidence="12">
    <location>
        <position position="185"/>
    </location>
</feature>
<dbReference type="InterPro" id="IPR013785">
    <property type="entry name" value="Aldolase_TIM"/>
</dbReference>
<feature type="binding site" evidence="14">
    <location>
        <begin position="207"/>
        <end position="208"/>
    </location>
    <ligand>
        <name>substrate</name>
    </ligand>
</feature>
<keyword evidence="13" id="KW-0464">Manganese</keyword>
<comment type="cofactor">
    <cofactor evidence="4">
        <name>Zn(2+)</name>
        <dbReference type="ChEBI" id="CHEBI:29105"/>
    </cofactor>
</comment>
<dbReference type="InterPro" id="IPR000056">
    <property type="entry name" value="Ribul_P_3_epim-like"/>
</dbReference>
<keyword evidence="13" id="KW-0170">Cobalt</keyword>
<evidence type="ECO:0000256" key="11">
    <source>
        <dbReference type="PIRNR" id="PIRNR001461"/>
    </source>
</evidence>
<dbReference type="PANTHER" id="PTHR11749">
    <property type="entry name" value="RIBULOSE-5-PHOSPHATE-3-EPIMERASE"/>
    <property type="match status" value="1"/>
</dbReference>
<organism evidence="15 16">
    <name type="scientific">Holzapfeliella floricola DSM 23037 = JCM 16512</name>
    <dbReference type="NCBI Taxonomy" id="1423744"/>
    <lineage>
        <taxon>Bacteria</taxon>
        <taxon>Bacillati</taxon>
        <taxon>Bacillota</taxon>
        <taxon>Bacilli</taxon>
        <taxon>Lactobacillales</taxon>
        <taxon>Lactobacillaceae</taxon>
        <taxon>Holzapfeliella</taxon>
    </lineage>
</organism>
<dbReference type="GO" id="GO:0005737">
    <property type="term" value="C:cytoplasm"/>
    <property type="evidence" value="ECO:0007669"/>
    <property type="project" value="UniProtKB-ARBA"/>
</dbReference>
<dbReference type="PROSITE" id="PS01086">
    <property type="entry name" value="RIBUL_P_3_EPIMER_2"/>
    <property type="match status" value="1"/>
</dbReference>
<dbReference type="FunFam" id="3.20.20.70:FF:000004">
    <property type="entry name" value="Ribulose-phosphate 3-epimerase"/>
    <property type="match status" value="1"/>
</dbReference>
<evidence type="ECO:0000256" key="10">
    <source>
        <dbReference type="NCBIfam" id="TIGR01163"/>
    </source>
</evidence>
<dbReference type="GO" id="GO:0004750">
    <property type="term" value="F:D-ribulose-phosphate 3-epimerase activity"/>
    <property type="evidence" value="ECO:0007669"/>
    <property type="project" value="UniProtKB-UniRule"/>
</dbReference>
<feature type="binding site" evidence="14">
    <location>
        <begin position="152"/>
        <end position="155"/>
    </location>
    <ligand>
        <name>substrate</name>
    </ligand>
</feature>
<dbReference type="Pfam" id="PF00834">
    <property type="entry name" value="Ribul_P_3_epim"/>
    <property type="match status" value="1"/>
</dbReference>
<comment type="cofactor">
    <cofactor evidence="5">
        <name>Fe(2+)</name>
        <dbReference type="ChEBI" id="CHEBI:29033"/>
    </cofactor>
</comment>
<dbReference type="Gene3D" id="3.20.20.70">
    <property type="entry name" value="Aldolase class I"/>
    <property type="match status" value="1"/>
</dbReference>
<feature type="binding site" evidence="14">
    <location>
        <position position="187"/>
    </location>
    <ligand>
        <name>substrate</name>
    </ligand>
</feature>
<feature type="binding site" evidence="13">
    <location>
        <position position="76"/>
    </location>
    <ligand>
        <name>a divalent metal cation</name>
        <dbReference type="ChEBI" id="CHEBI:60240"/>
    </ligand>
</feature>
<dbReference type="PIRSF" id="PIRSF001461">
    <property type="entry name" value="RPE"/>
    <property type="match status" value="1"/>
</dbReference>
<dbReference type="InterPro" id="IPR026019">
    <property type="entry name" value="Ribul_P_3_epim"/>
</dbReference>
<comment type="caution">
    <text evidence="15">The sequence shown here is derived from an EMBL/GenBank/DDBJ whole genome shotgun (WGS) entry which is preliminary data.</text>
</comment>